<feature type="transmembrane region" description="Helical" evidence="2">
    <location>
        <begin position="31"/>
        <end position="55"/>
    </location>
</feature>
<keyword evidence="2" id="KW-0812">Transmembrane</keyword>
<evidence type="ECO:0000256" key="1">
    <source>
        <dbReference type="SAM" id="MobiDB-lite"/>
    </source>
</evidence>
<evidence type="ECO:0000256" key="2">
    <source>
        <dbReference type="SAM" id="Phobius"/>
    </source>
</evidence>
<keyword evidence="2" id="KW-0472">Membrane</keyword>
<organism evidence="3 4">
    <name type="scientific">Geodermatophilus obscurus</name>
    <dbReference type="NCBI Taxonomy" id="1861"/>
    <lineage>
        <taxon>Bacteria</taxon>
        <taxon>Bacillati</taxon>
        <taxon>Actinomycetota</taxon>
        <taxon>Actinomycetes</taxon>
        <taxon>Geodermatophilales</taxon>
        <taxon>Geodermatophilaceae</taxon>
        <taxon>Geodermatophilus</taxon>
    </lineage>
</organism>
<feature type="region of interest" description="Disordered" evidence="1">
    <location>
        <begin position="1"/>
        <end position="23"/>
    </location>
</feature>
<name>A0A1M7SE06_9ACTN</name>
<dbReference type="AlphaFoldDB" id="A0A1M7SE06"/>
<dbReference type="EMBL" id="FRDM01000002">
    <property type="protein sequence ID" value="SHN56737.1"/>
    <property type="molecule type" value="Genomic_DNA"/>
</dbReference>
<accession>A0A1M7SE06</accession>
<sequence length="80" mass="8097">MEKLTRSEHRKATSSATSSGRPTRFIGMRPVMCASTSGAVAAFIGVAMTAGAITLTRTPVVASSLPADLVSAMTAALAAE</sequence>
<protein>
    <submittedName>
        <fullName evidence="3">Uncharacterized protein</fullName>
    </submittedName>
</protein>
<gene>
    <name evidence="3" type="ORF">SAMN05660350_00716</name>
</gene>
<feature type="compositionally biased region" description="Basic and acidic residues" evidence="1">
    <location>
        <begin position="1"/>
        <end position="11"/>
    </location>
</feature>
<keyword evidence="2" id="KW-1133">Transmembrane helix</keyword>
<reference evidence="3 4" key="1">
    <citation type="submission" date="2016-12" db="EMBL/GenBank/DDBJ databases">
        <authorList>
            <person name="Song W.-J."/>
            <person name="Kurnit D.M."/>
        </authorList>
    </citation>
    <scope>NUCLEOTIDE SEQUENCE [LARGE SCALE GENOMIC DNA]</scope>
    <source>
        <strain evidence="3 4">DSM 43162</strain>
    </source>
</reference>
<evidence type="ECO:0000313" key="3">
    <source>
        <dbReference type="EMBL" id="SHN56737.1"/>
    </source>
</evidence>
<proteinExistence type="predicted"/>
<dbReference type="Proteomes" id="UP000184428">
    <property type="component" value="Unassembled WGS sequence"/>
</dbReference>
<evidence type="ECO:0000313" key="4">
    <source>
        <dbReference type="Proteomes" id="UP000184428"/>
    </source>
</evidence>